<dbReference type="PANTHER" id="PTHR10024">
    <property type="entry name" value="SYNAPTOTAGMIN"/>
    <property type="match status" value="1"/>
</dbReference>
<keyword evidence="5" id="KW-1185">Reference proteome</keyword>
<dbReference type="HOGENOM" id="CLU_023008_5_2_1"/>
<dbReference type="GO" id="GO:0005886">
    <property type="term" value="C:plasma membrane"/>
    <property type="evidence" value="ECO:0007669"/>
    <property type="project" value="TreeGrafter"/>
</dbReference>
<evidence type="ECO:0000256" key="1">
    <source>
        <dbReference type="ARBA" id="ARBA00006996"/>
    </source>
</evidence>
<dbReference type="InParanoid" id="H2Z4G3"/>
<dbReference type="GO" id="GO:0005544">
    <property type="term" value="F:calcium-dependent phospholipid binding"/>
    <property type="evidence" value="ECO:0007669"/>
    <property type="project" value="TreeGrafter"/>
</dbReference>
<dbReference type="GeneTree" id="ENSGT00940000173561"/>
<dbReference type="eggNOG" id="KOG1028">
    <property type="taxonomic scope" value="Eukaryota"/>
</dbReference>
<dbReference type="GO" id="GO:0070382">
    <property type="term" value="C:exocytic vesicle"/>
    <property type="evidence" value="ECO:0007669"/>
    <property type="project" value="TreeGrafter"/>
</dbReference>
<feature type="region of interest" description="Disordered" evidence="2">
    <location>
        <begin position="114"/>
        <end position="138"/>
    </location>
</feature>
<dbReference type="GO" id="GO:0001786">
    <property type="term" value="F:phosphatidylserine binding"/>
    <property type="evidence" value="ECO:0007669"/>
    <property type="project" value="TreeGrafter"/>
</dbReference>
<dbReference type="Pfam" id="PF00168">
    <property type="entry name" value="C2"/>
    <property type="match status" value="1"/>
</dbReference>
<sequence>REPESRKGLPDSYVKVALYKGKQRLKKKKTDTVHSTCNPVFNQALTFSVPHETLQSPDARLICHVVHDFKLGYNEYLGQLDLGPNSTDSEESNHWSEMMTQHINRPIARWHRLKQSTTPAQRLSTDENMSGSTHGRRKSFAVPEALQLHGLAELGRKSFS</sequence>
<comment type="similarity">
    <text evidence="1">Belongs to the synaptotagmin family.</text>
</comment>
<dbReference type="GO" id="GO:0017156">
    <property type="term" value="P:calcium-ion regulated exocytosis"/>
    <property type="evidence" value="ECO:0007669"/>
    <property type="project" value="TreeGrafter"/>
</dbReference>
<dbReference type="Gene3D" id="2.60.40.150">
    <property type="entry name" value="C2 domain"/>
    <property type="match status" value="1"/>
</dbReference>
<dbReference type="Ensembl" id="ENSCSAVT00000012619.1">
    <property type="protein sequence ID" value="ENSCSAVP00000012475.1"/>
    <property type="gene ID" value="ENSCSAVG00000007325.1"/>
</dbReference>
<dbReference type="SUPFAM" id="SSF49562">
    <property type="entry name" value="C2 domain (Calcium/lipid-binding domain, CaLB)"/>
    <property type="match status" value="1"/>
</dbReference>
<proteinExistence type="inferred from homology"/>
<reference evidence="4" key="2">
    <citation type="submission" date="2025-08" db="UniProtKB">
        <authorList>
            <consortium name="Ensembl"/>
        </authorList>
    </citation>
    <scope>IDENTIFICATION</scope>
</reference>
<evidence type="ECO:0000256" key="2">
    <source>
        <dbReference type="SAM" id="MobiDB-lite"/>
    </source>
</evidence>
<dbReference type="InterPro" id="IPR000008">
    <property type="entry name" value="C2_dom"/>
</dbReference>
<dbReference type="OMA" id="RPIARWH"/>
<organism evidence="4 5">
    <name type="scientific">Ciona savignyi</name>
    <name type="common">Pacific transparent sea squirt</name>
    <dbReference type="NCBI Taxonomy" id="51511"/>
    <lineage>
        <taxon>Eukaryota</taxon>
        <taxon>Metazoa</taxon>
        <taxon>Chordata</taxon>
        <taxon>Tunicata</taxon>
        <taxon>Ascidiacea</taxon>
        <taxon>Phlebobranchia</taxon>
        <taxon>Cionidae</taxon>
        <taxon>Ciona</taxon>
    </lineage>
</organism>
<reference evidence="5" key="1">
    <citation type="submission" date="2003-08" db="EMBL/GenBank/DDBJ databases">
        <authorList>
            <person name="Birren B."/>
            <person name="Nusbaum C."/>
            <person name="Abebe A."/>
            <person name="Abouelleil A."/>
            <person name="Adekoya E."/>
            <person name="Ait-zahra M."/>
            <person name="Allen N."/>
            <person name="Allen T."/>
            <person name="An P."/>
            <person name="Anderson M."/>
            <person name="Anderson S."/>
            <person name="Arachchi H."/>
            <person name="Armbruster J."/>
            <person name="Bachantsang P."/>
            <person name="Baldwin J."/>
            <person name="Barry A."/>
            <person name="Bayul T."/>
            <person name="Blitshsteyn B."/>
            <person name="Bloom T."/>
            <person name="Blye J."/>
            <person name="Boguslavskiy L."/>
            <person name="Borowsky M."/>
            <person name="Boukhgalter B."/>
            <person name="Brunache A."/>
            <person name="Butler J."/>
            <person name="Calixte N."/>
            <person name="Calvo S."/>
            <person name="Camarata J."/>
            <person name="Campo K."/>
            <person name="Chang J."/>
            <person name="Cheshatsang Y."/>
            <person name="Citroen M."/>
            <person name="Collymore A."/>
            <person name="Considine T."/>
            <person name="Cook A."/>
            <person name="Cooke P."/>
            <person name="Corum B."/>
            <person name="Cuomo C."/>
            <person name="David R."/>
            <person name="Dawoe T."/>
            <person name="Degray S."/>
            <person name="Dodge S."/>
            <person name="Dooley K."/>
            <person name="Dorje P."/>
            <person name="Dorjee K."/>
            <person name="Dorris L."/>
            <person name="Duffey N."/>
            <person name="Dupes A."/>
            <person name="Elkins T."/>
            <person name="Engels R."/>
            <person name="Erickson J."/>
            <person name="Farina A."/>
            <person name="Faro S."/>
            <person name="Ferreira P."/>
            <person name="Fischer H."/>
            <person name="Fitzgerald M."/>
            <person name="Foley K."/>
            <person name="Gage D."/>
            <person name="Galagan J."/>
            <person name="Gearin G."/>
            <person name="Gnerre S."/>
            <person name="Gnirke A."/>
            <person name="Goyette A."/>
            <person name="Graham J."/>
            <person name="Grandbois E."/>
            <person name="Gyaltsen K."/>
            <person name="Hafez N."/>
            <person name="Hagopian D."/>
            <person name="Hagos B."/>
            <person name="Hall J."/>
            <person name="Hatcher B."/>
            <person name="Heller A."/>
            <person name="Higgins H."/>
            <person name="Honan T."/>
            <person name="Horn A."/>
            <person name="Houde N."/>
            <person name="Hughes L."/>
            <person name="Hulme W."/>
            <person name="Husby E."/>
            <person name="Iliev I."/>
            <person name="Jaffe D."/>
            <person name="Jones C."/>
            <person name="Kamal M."/>
            <person name="Kamat A."/>
            <person name="Kamvysselis M."/>
            <person name="Karlsson E."/>
            <person name="Kells C."/>
            <person name="Kieu A."/>
            <person name="Kisner P."/>
            <person name="Kodira C."/>
            <person name="Kulbokas E."/>
            <person name="Labutti K."/>
            <person name="Lama D."/>
            <person name="Landers T."/>
            <person name="Leger J."/>
            <person name="Levine S."/>
            <person name="Lewis D."/>
            <person name="Lewis T."/>
            <person name="Lindblad-toh K."/>
            <person name="Liu X."/>
            <person name="Lokyitsang T."/>
            <person name="Lokyitsang Y."/>
            <person name="Lucien O."/>
            <person name="Lui A."/>
            <person name="Ma L.J."/>
            <person name="Mabbitt R."/>
            <person name="Macdonald J."/>
            <person name="Maclean C."/>
            <person name="Major J."/>
            <person name="Manning J."/>
            <person name="Marabella R."/>
            <person name="Maru K."/>
            <person name="Matthews C."/>
            <person name="Mauceli E."/>
            <person name="Mccarthy M."/>
            <person name="Mcdonough S."/>
            <person name="Mcghee T."/>
            <person name="Meldrim J."/>
            <person name="Meneus L."/>
            <person name="Mesirov J."/>
            <person name="Mihalev A."/>
            <person name="Mihova T."/>
            <person name="Mikkelsen T."/>
            <person name="Mlenga V."/>
            <person name="Moru K."/>
            <person name="Mozes J."/>
            <person name="Mulrain L."/>
            <person name="Munson G."/>
            <person name="Naylor J."/>
            <person name="Newes C."/>
            <person name="Nguyen C."/>
            <person name="Nguyen N."/>
            <person name="Nguyen T."/>
            <person name="Nicol R."/>
            <person name="Nielsen C."/>
            <person name="Nizzari M."/>
            <person name="Norbu C."/>
            <person name="Norbu N."/>
            <person name="O'donnell P."/>
            <person name="Okoawo O."/>
            <person name="O'leary S."/>
            <person name="Omotosho B."/>
            <person name="O'neill K."/>
            <person name="Osman S."/>
            <person name="Parker S."/>
            <person name="Perrin D."/>
            <person name="Phunkhang P."/>
            <person name="Piqani B."/>
            <person name="Purcell S."/>
            <person name="Rachupka T."/>
            <person name="Ramasamy U."/>
            <person name="Rameau R."/>
            <person name="Ray V."/>
            <person name="Raymond C."/>
            <person name="Retta R."/>
            <person name="Richardson S."/>
            <person name="Rise C."/>
            <person name="Rodriguez J."/>
            <person name="Rogers J."/>
            <person name="Rogov P."/>
            <person name="Rutman M."/>
            <person name="Schupbach R."/>
            <person name="Seaman C."/>
            <person name="Settipalli S."/>
            <person name="Sharpe T."/>
            <person name="Sheridan J."/>
            <person name="Sherpa N."/>
            <person name="Shi J."/>
            <person name="Smirnov S."/>
            <person name="Smith C."/>
            <person name="Sougnez C."/>
            <person name="Spencer B."/>
            <person name="Stalker J."/>
            <person name="Stange-thomann N."/>
            <person name="Stavropoulos S."/>
            <person name="Stetson K."/>
            <person name="Stone C."/>
            <person name="Stone S."/>
            <person name="Stubbs M."/>
            <person name="Talamas J."/>
            <person name="Tchuinga P."/>
            <person name="Tenzing P."/>
            <person name="Tesfaye S."/>
            <person name="Theodore J."/>
            <person name="Thoulutsang Y."/>
            <person name="Topham K."/>
            <person name="Towey S."/>
            <person name="Tsamla T."/>
            <person name="Tsomo N."/>
            <person name="Vallee D."/>
            <person name="Vassiliev H."/>
            <person name="Venkataraman V."/>
            <person name="Vinson J."/>
            <person name="Vo A."/>
            <person name="Wade C."/>
            <person name="Wang S."/>
            <person name="Wangchuk T."/>
            <person name="Wangdi T."/>
            <person name="Whittaker C."/>
            <person name="Wilkinson J."/>
            <person name="Wu Y."/>
            <person name="Wyman D."/>
            <person name="Yadav S."/>
            <person name="Yang S."/>
            <person name="Yang X."/>
            <person name="Yeager S."/>
            <person name="Yee E."/>
            <person name="Young G."/>
            <person name="Zainoun J."/>
            <person name="Zembeck L."/>
            <person name="Zimmer A."/>
            <person name="Zody M."/>
            <person name="Lander E."/>
        </authorList>
    </citation>
    <scope>NUCLEOTIDE SEQUENCE [LARGE SCALE GENOMIC DNA]</scope>
</reference>
<feature type="compositionally biased region" description="Polar residues" evidence="2">
    <location>
        <begin position="115"/>
        <end position="133"/>
    </location>
</feature>
<feature type="domain" description="C2" evidence="3">
    <location>
        <begin position="1"/>
        <end position="111"/>
    </location>
</feature>
<evidence type="ECO:0000259" key="3">
    <source>
        <dbReference type="PROSITE" id="PS50004"/>
    </source>
</evidence>
<dbReference type="CDD" id="cd00276">
    <property type="entry name" value="C2B_Synaptotagmin"/>
    <property type="match status" value="1"/>
</dbReference>
<dbReference type="GO" id="GO:0030276">
    <property type="term" value="F:clathrin binding"/>
    <property type="evidence" value="ECO:0007669"/>
    <property type="project" value="TreeGrafter"/>
</dbReference>
<evidence type="ECO:0000313" key="5">
    <source>
        <dbReference type="Proteomes" id="UP000007875"/>
    </source>
</evidence>
<dbReference type="Proteomes" id="UP000007875">
    <property type="component" value="Unassembled WGS sequence"/>
</dbReference>
<accession>H2Z4G3</accession>
<evidence type="ECO:0000313" key="4">
    <source>
        <dbReference type="Ensembl" id="ENSCSAVP00000012475.1"/>
    </source>
</evidence>
<dbReference type="SMART" id="SM00239">
    <property type="entry name" value="C2"/>
    <property type="match status" value="1"/>
</dbReference>
<dbReference type="GO" id="GO:0000149">
    <property type="term" value="F:SNARE binding"/>
    <property type="evidence" value="ECO:0007669"/>
    <property type="project" value="TreeGrafter"/>
</dbReference>
<protein>
    <recommendedName>
        <fullName evidence="3">C2 domain-containing protein</fullName>
    </recommendedName>
</protein>
<dbReference type="PROSITE" id="PS50004">
    <property type="entry name" value="C2"/>
    <property type="match status" value="1"/>
</dbReference>
<dbReference type="AlphaFoldDB" id="H2Z4G3"/>
<dbReference type="STRING" id="51511.ENSCSAVP00000012475"/>
<dbReference type="GO" id="GO:0005509">
    <property type="term" value="F:calcium ion binding"/>
    <property type="evidence" value="ECO:0007669"/>
    <property type="project" value="TreeGrafter"/>
</dbReference>
<name>H2Z4G3_CIOSA</name>
<dbReference type="InterPro" id="IPR035892">
    <property type="entry name" value="C2_domain_sf"/>
</dbReference>
<reference evidence="4" key="3">
    <citation type="submission" date="2025-09" db="UniProtKB">
        <authorList>
            <consortium name="Ensembl"/>
        </authorList>
    </citation>
    <scope>IDENTIFICATION</scope>
</reference>